<dbReference type="SMART" id="SM00457">
    <property type="entry name" value="MACPF"/>
    <property type="match status" value="1"/>
</dbReference>
<dbReference type="InterPro" id="IPR020864">
    <property type="entry name" value="MACPF"/>
</dbReference>
<dbReference type="AlphaFoldDB" id="A0AAE1CKV3"/>
<sequence length="423" mass="46812">YESKLQVDPPLSPQFKSRLMSLAGRIELNQLEMAHYEAQLIVRDFGTHVLKSVTAGAAIIKDDLFQRALLEHGSYSRTQMLSYARSSFYSWCGLRSSYGSVRSGGKDIDSEASTYGALVTESSIRAMGGPLMDPKTTSVSDWTSEVDTNLVPMDRSGDPLYYLINPHTLPELPEATAVEAAEYVRKAIQAYYEMNVIPGCRNKDLTERFSRFANIDDESCSTEPAQSHGFGGSFQTCEKEGDEVDNDPCEELKFPNVLTGGYSCPEGFKENFLHKGSRLGLLESERHCKRIVQLIDLEDTAALHVQNKHKEFFGRNPLASGLKKCPAGFSKQLATVNLGCEIYYCVVSWKLSGSALPPLRRPPFMMKPAVPIVEDDRKPNNTLVMVDMEAETWMQNQEALNLQQGITEGQSGHTQGLTPGAAA</sequence>
<gene>
    <name evidence="2" type="ORF">RRG08_064263</name>
</gene>
<keyword evidence="3" id="KW-1185">Reference proteome</keyword>
<reference evidence="2" key="1">
    <citation type="journal article" date="2023" name="G3 (Bethesda)">
        <title>A reference genome for the long-term kleptoplast-retaining sea slug Elysia crispata morphotype clarki.</title>
        <authorList>
            <person name="Eastman K.E."/>
            <person name="Pendleton A.L."/>
            <person name="Shaikh M.A."/>
            <person name="Suttiyut T."/>
            <person name="Ogas R."/>
            <person name="Tomko P."/>
            <person name="Gavelis G."/>
            <person name="Widhalm J.R."/>
            <person name="Wisecaver J.H."/>
        </authorList>
    </citation>
    <scope>NUCLEOTIDE SEQUENCE</scope>
    <source>
        <strain evidence="2">ECLA1</strain>
    </source>
</reference>
<dbReference type="Proteomes" id="UP001283361">
    <property type="component" value="Unassembled WGS sequence"/>
</dbReference>
<name>A0AAE1CKV3_9GAST</name>
<protein>
    <recommendedName>
        <fullName evidence="1">MACPF domain-containing protein</fullName>
    </recommendedName>
</protein>
<evidence type="ECO:0000313" key="2">
    <source>
        <dbReference type="EMBL" id="KAK3704668.1"/>
    </source>
</evidence>
<comment type="caution">
    <text evidence="2">The sequence shown here is derived from an EMBL/GenBank/DDBJ whole genome shotgun (WGS) entry which is preliminary data.</text>
</comment>
<organism evidence="2 3">
    <name type="scientific">Elysia crispata</name>
    <name type="common">lettuce slug</name>
    <dbReference type="NCBI Taxonomy" id="231223"/>
    <lineage>
        <taxon>Eukaryota</taxon>
        <taxon>Metazoa</taxon>
        <taxon>Spiralia</taxon>
        <taxon>Lophotrochozoa</taxon>
        <taxon>Mollusca</taxon>
        <taxon>Gastropoda</taxon>
        <taxon>Heterobranchia</taxon>
        <taxon>Euthyneura</taxon>
        <taxon>Panpulmonata</taxon>
        <taxon>Sacoglossa</taxon>
        <taxon>Placobranchoidea</taxon>
        <taxon>Plakobranchidae</taxon>
        <taxon>Elysia</taxon>
    </lineage>
</organism>
<dbReference type="PROSITE" id="PS51412">
    <property type="entry name" value="MACPF_2"/>
    <property type="match status" value="1"/>
</dbReference>
<accession>A0AAE1CKV3</accession>
<evidence type="ECO:0000313" key="3">
    <source>
        <dbReference type="Proteomes" id="UP001283361"/>
    </source>
</evidence>
<feature type="non-terminal residue" evidence="2">
    <location>
        <position position="1"/>
    </location>
</feature>
<dbReference type="EMBL" id="JAWDGP010007792">
    <property type="protein sequence ID" value="KAK3704668.1"/>
    <property type="molecule type" value="Genomic_DNA"/>
</dbReference>
<feature type="domain" description="MACPF" evidence="1">
    <location>
        <begin position="1"/>
        <end position="195"/>
    </location>
</feature>
<feature type="non-terminal residue" evidence="2">
    <location>
        <position position="423"/>
    </location>
</feature>
<proteinExistence type="predicted"/>
<evidence type="ECO:0000259" key="1">
    <source>
        <dbReference type="PROSITE" id="PS51412"/>
    </source>
</evidence>
<dbReference type="Pfam" id="PF01823">
    <property type="entry name" value="MACPF"/>
    <property type="match status" value="1"/>
</dbReference>